<proteinExistence type="predicted"/>
<comment type="caution">
    <text evidence="2">The sequence shown here is derived from an EMBL/GenBank/DDBJ whole genome shotgun (WGS) entry which is preliminary data.</text>
</comment>
<dbReference type="AlphaFoldDB" id="A0A401YQI3"/>
<accession>A0A401YQI3</accession>
<dbReference type="EMBL" id="BIFH01000022">
    <property type="protein sequence ID" value="GCD96869.1"/>
    <property type="molecule type" value="Genomic_DNA"/>
</dbReference>
<evidence type="ECO:0000256" key="1">
    <source>
        <dbReference type="SAM" id="MobiDB-lite"/>
    </source>
</evidence>
<reference evidence="2 3" key="1">
    <citation type="submission" date="2018-12" db="EMBL/GenBank/DDBJ databases">
        <title>Draft genome sequence of Embleya hyalina NBRC 13850T.</title>
        <authorList>
            <person name="Komaki H."/>
            <person name="Hosoyama A."/>
            <person name="Kimura A."/>
            <person name="Ichikawa N."/>
            <person name="Tamura T."/>
        </authorList>
    </citation>
    <scope>NUCLEOTIDE SEQUENCE [LARGE SCALE GENOMIC DNA]</scope>
    <source>
        <strain evidence="2 3">NBRC 13850</strain>
    </source>
</reference>
<feature type="region of interest" description="Disordered" evidence="1">
    <location>
        <begin position="34"/>
        <end position="90"/>
    </location>
</feature>
<name>A0A401YQI3_9ACTN</name>
<sequence>MTRARMVQMTGVVPTTVEPARRVHAHKACGSRARVAEPVATRPRTAPACGHFPQPEATAEHSRNRNLPNARRLSCPTAKPAVSVTAGHGSPKERTFGVLAVFDR</sequence>
<protein>
    <submittedName>
        <fullName evidence="2">Uncharacterized protein</fullName>
    </submittedName>
</protein>
<keyword evidence="3" id="KW-1185">Reference proteome</keyword>
<organism evidence="2 3">
    <name type="scientific">Embleya hyalina</name>
    <dbReference type="NCBI Taxonomy" id="516124"/>
    <lineage>
        <taxon>Bacteria</taxon>
        <taxon>Bacillati</taxon>
        <taxon>Actinomycetota</taxon>
        <taxon>Actinomycetes</taxon>
        <taxon>Kitasatosporales</taxon>
        <taxon>Streptomycetaceae</taxon>
        <taxon>Embleya</taxon>
    </lineage>
</organism>
<evidence type="ECO:0000313" key="2">
    <source>
        <dbReference type="EMBL" id="GCD96869.1"/>
    </source>
</evidence>
<gene>
    <name evidence="2" type="ORF">EHYA_04556</name>
</gene>
<dbReference type="Proteomes" id="UP000286931">
    <property type="component" value="Unassembled WGS sequence"/>
</dbReference>
<evidence type="ECO:0000313" key="3">
    <source>
        <dbReference type="Proteomes" id="UP000286931"/>
    </source>
</evidence>